<keyword evidence="9" id="KW-0966">Cell projection</keyword>
<evidence type="ECO:0000313" key="10">
    <source>
        <dbReference type="Proteomes" id="UP000256838"/>
    </source>
</evidence>
<feature type="transmembrane region" description="Helical" evidence="8">
    <location>
        <begin position="183"/>
        <end position="206"/>
    </location>
</feature>
<keyword evidence="5 8" id="KW-1133">Transmembrane helix</keyword>
<keyword evidence="9" id="KW-0969">Cilium</keyword>
<dbReference type="PANTHER" id="PTHR30531">
    <property type="entry name" value="FLAGELLAR BIOSYNTHETIC PROTEIN FLHB"/>
    <property type="match status" value="1"/>
</dbReference>
<keyword evidence="9" id="KW-0282">Flagellum</keyword>
<dbReference type="Pfam" id="PF01312">
    <property type="entry name" value="Bac_export_2"/>
    <property type="match status" value="1"/>
</dbReference>
<dbReference type="OrthoDB" id="9807950at2"/>
<name>A0A3D8JUH5_9BURK</name>
<comment type="similarity">
    <text evidence="2">Belongs to the type III secretion exporter family.</text>
</comment>
<protein>
    <submittedName>
        <fullName evidence="9">Flagellar type III secretion system protein FlhB</fullName>
    </submittedName>
</protein>
<dbReference type="PANTHER" id="PTHR30531:SF12">
    <property type="entry name" value="FLAGELLAR BIOSYNTHETIC PROTEIN FLHB"/>
    <property type="match status" value="1"/>
</dbReference>
<dbReference type="SUPFAM" id="SSF160544">
    <property type="entry name" value="EscU C-terminal domain-like"/>
    <property type="match status" value="1"/>
</dbReference>
<keyword evidence="4 8" id="KW-0812">Transmembrane</keyword>
<evidence type="ECO:0000256" key="6">
    <source>
        <dbReference type="ARBA" id="ARBA00023136"/>
    </source>
</evidence>
<reference evidence="9 10" key="1">
    <citation type="submission" date="2018-08" db="EMBL/GenBank/DDBJ databases">
        <title>Paraburkholderia sp. DHOM06 isolated from forest soil.</title>
        <authorList>
            <person name="Gao Z.-H."/>
            <person name="Qiu L.-H."/>
        </authorList>
    </citation>
    <scope>NUCLEOTIDE SEQUENCE [LARGE SCALE GENOMIC DNA]</scope>
    <source>
        <strain evidence="9 10">DHOM06</strain>
    </source>
</reference>
<evidence type="ECO:0000256" key="4">
    <source>
        <dbReference type="ARBA" id="ARBA00022692"/>
    </source>
</evidence>
<comment type="caution">
    <text evidence="9">The sequence shown here is derived from an EMBL/GenBank/DDBJ whole genome shotgun (WGS) entry which is preliminary data.</text>
</comment>
<organism evidence="9 10">
    <name type="scientific">Trinickia dinghuensis</name>
    <dbReference type="NCBI Taxonomy" id="2291023"/>
    <lineage>
        <taxon>Bacteria</taxon>
        <taxon>Pseudomonadati</taxon>
        <taxon>Pseudomonadota</taxon>
        <taxon>Betaproteobacteria</taxon>
        <taxon>Burkholderiales</taxon>
        <taxon>Burkholderiaceae</taxon>
        <taxon>Trinickia</taxon>
    </lineage>
</organism>
<feature type="transmembrane region" description="Helical" evidence="8">
    <location>
        <begin position="80"/>
        <end position="101"/>
    </location>
</feature>
<dbReference type="RefSeq" id="WP_115535808.1">
    <property type="nucleotide sequence ID" value="NZ_QRGA01000013.1"/>
</dbReference>
<dbReference type="InterPro" id="IPR006307">
    <property type="entry name" value="BsaZ-like"/>
</dbReference>
<sequence length="359" mass="39164">MATEKTEQATPKKLKEARKKGAVARSTDVVAAATLLATLCALGIGKGLVLDMLRKGLQDALDFVEGPRSMQALAATLTHLLAFAALASVAISLVGLVGALIGGAPQVGLQISFEPVMPKLESISPAAGLKRIFSVRSLFEFAKMAIKAAILAVVLWRTMLWLFPLVMRGVYEPIDQLAALLWYALMRLLAIAVVLYIVIGAADWMVHRWTFLRSQRMSKDEIKQEHKSSDGDPKIKQERRKRAREMTRPQRNAQAAVARANVVVVNPTHYAVALRYAPDEYPLPIVLAKGCDAEALRLRQAAMRYDVPIVANPPVARALHEFAVDAPIPEEMFEVVAAILRWVDAIGVHRAPPAGHPAA</sequence>
<dbReference type="PRINTS" id="PR00950">
    <property type="entry name" value="TYPE3IMSPROT"/>
</dbReference>
<feature type="region of interest" description="Disordered" evidence="7">
    <location>
        <begin position="222"/>
        <end position="250"/>
    </location>
</feature>
<proteinExistence type="inferred from homology"/>
<feature type="transmembrane region" description="Helical" evidence="8">
    <location>
        <begin position="22"/>
        <end position="44"/>
    </location>
</feature>
<evidence type="ECO:0000313" key="9">
    <source>
        <dbReference type="EMBL" id="RDU96753.1"/>
    </source>
</evidence>
<evidence type="ECO:0000256" key="5">
    <source>
        <dbReference type="ARBA" id="ARBA00022989"/>
    </source>
</evidence>
<dbReference type="Gene3D" id="3.40.1690.10">
    <property type="entry name" value="secretion proteins EscU"/>
    <property type="match status" value="1"/>
</dbReference>
<evidence type="ECO:0000256" key="2">
    <source>
        <dbReference type="ARBA" id="ARBA00010690"/>
    </source>
</evidence>
<keyword evidence="6 8" id="KW-0472">Membrane</keyword>
<comment type="subcellular location">
    <subcellularLocation>
        <location evidence="1">Cell membrane</location>
        <topology evidence="1">Multi-pass membrane protein</topology>
    </subcellularLocation>
</comment>
<keyword evidence="3" id="KW-1003">Cell membrane</keyword>
<evidence type="ECO:0000256" key="3">
    <source>
        <dbReference type="ARBA" id="ARBA00022475"/>
    </source>
</evidence>
<dbReference type="Proteomes" id="UP000256838">
    <property type="component" value="Unassembled WGS sequence"/>
</dbReference>
<dbReference type="EMBL" id="QRGA01000013">
    <property type="protein sequence ID" value="RDU96753.1"/>
    <property type="molecule type" value="Genomic_DNA"/>
</dbReference>
<gene>
    <name evidence="9" type="ORF">DWV00_22435</name>
</gene>
<accession>A0A3D8JUH5</accession>
<dbReference type="GO" id="GO:0005886">
    <property type="term" value="C:plasma membrane"/>
    <property type="evidence" value="ECO:0007669"/>
    <property type="project" value="UniProtKB-SubCell"/>
</dbReference>
<dbReference type="InterPro" id="IPR029025">
    <property type="entry name" value="T3SS_substrate_exporter_C"/>
</dbReference>
<feature type="compositionally biased region" description="Basic and acidic residues" evidence="7">
    <location>
        <begin position="222"/>
        <end position="236"/>
    </location>
</feature>
<dbReference type="NCBIfam" id="TIGR01404">
    <property type="entry name" value="FlhB_rel_III"/>
    <property type="match status" value="1"/>
</dbReference>
<keyword evidence="10" id="KW-1185">Reference proteome</keyword>
<feature type="transmembrane region" description="Helical" evidence="8">
    <location>
        <begin position="144"/>
        <end position="163"/>
    </location>
</feature>
<evidence type="ECO:0000256" key="7">
    <source>
        <dbReference type="SAM" id="MobiDB-lite"/>
    </source>
</evidence>
<evidence type="ECO:0000256" key="8">
    <source>
        <dbReference type="SAM" id="Phobius"/>
    </source>
</evidence>
<dbReference type="GO" id="GO:0009306">
    <property type="term" value="P:protein secretion"/>
    <property type="evidence" value="ECO:0007669"/>
    <property type="project" value="InterPro"/>
</dbReference>
<dbReference type="AlphaFoldDB" id="A0A3D8JUH5"/>
<evidence type="ECO:0000256" key="1">
    <source>
        <dbReference type="ARBA" id="ARBA00004651"/>
    </source>
</evidence>
<dbReference type="InterPro" id="IPR006135">
    <property type="entry name" value="T3SS_substrate_exporter"/>
</dbReference>